<protein>
    <submittedName>
        <fullName evidence="2">Uncharacterized protein</fullName>
    </submittedName>
</protein>
<dbReference type="EMBL" id="JAGPNK010000001">
    <property type="protein sequence ID" value="KAH7328845.1"/>
    <property type="molecule type" value="Genomic_DNA"/>
</dbReference>
<organism evidence="2 3">
    <name type="scientific">Stachybotrys elegans</name>
    <dbReference type="NCBI Taxonomy" id="80388"/>
    <lineage>
        <taxon>Eukaryota</taxon>
        <taxon>Fungi</taxon>
        <taxon>Dikarya</taxon>
        <taxon>Ascomycota</taxon>
        <taxon>Pezizomycotina</taxon>
        <taxon>Sordariomycetes</taxon>
        <taxon>Hypocreomycetidae</taxon>
        <taxon>Hypocreales</taxon>
        <taxon>Stachybotryaceae</taxon>
        <taxon>Stachybotrys</taxon>
    </lineage>
</organism>
<sequence>MSVYGYLTSLQAPTRSATHGLSVYRRDGPQLAQPRAKPPWPTAHKSRTRNEARLCGPKQAPLARLSVCLPMLQGHKLTSRLQATTKIPDSHSPGVATDHTSGNVSSCFPGMAGMLPSAARKLLQSTPLWCVCVCACFGVALEDEWLAVAVSNKDIFS</sequence>
<evidence type="ECO:0000313" key="3">
    <source>
        <dbReference type="Proteomes" id="UP000813444"/>
    </source>
</evidence>
<name>A0A8K0WX42_9HYPO</name>
<dbReference type="AlphaFoldDB" id="A0A8K0WX42"/>
<comment type="caution">
    <text evidence="2">The sequence shown here is derived from an EMBL/GenBank/DDBJ whole genome shotgun (WGS) entry which is preliminary data.</text>
</comment>
<evidence type="ECO:0000256" key="1">
    <source>
        <dbReference type="SAM" id="MobiDB-lite"/>
    </source>
</evidence>
<accession>A0A8K0WX42</accession>
<proteinExistence type="predicted"/>
<feature type="region of interest" description="Disordered" evidence="1">
    <location>
        <begin position="29"/>
        <end position="49"/>
    </location>
</feature>
<evidence type="ECO:0000313" key="2">
    <source>
        <dbReference type="EMBL" id="KAH7328845.1"/>
    </source>
</evidence>
<gene>
    <name evidence="2" type="ORF">B0I35DRAFT_418563</name>
</gene>
<dbReference type="Proteomes" id="UP000813444">
    <property type="component" value="Unassembled WGS sequence"/>
</dbReference>
<reference evidence="2" key="1">
    <citation type="journal article" date="2021" name="Nat. Commun.">
        <title>Genetic determinants of endophytism in the Arabidopsis root mycobiome.</title>
        <authorList>
            <person name="Mesny F."/>
            <person name="Miyauchi S."/>
            <person name="Thiergart T."/>
            <person name="Pickel B."/>
            <person name="Atanasova L."/>
            <person name="Karlsson M."/>
            <person name="Huettel B."/>
            <person name="Barry K.W."/>
            <person name="Haridas S."/>
            <person name="Chen C."/>
            <person name="Bauer D."/>
            <person name="Andreopoulos W."/>
            <person name="Pangilinan J."/>
            <person name="LaButti K."/>
            <person name="Riley R."/>
            <person name="Lipzen A."/>
            <person name="Clum A."/>
            <person name="Drula E."/>
            <person name="Henrissat B."/>
            <person name="Kohler A."/>
            <person name="Grigoriev I.V."/>
            <person name="Martin F.M."/>
            <person name="Hacquard S."/>
        </authorList>
    </citation>
    <scope>NUCLEOTIDE SEQUENCE</scope>
    <source>
        <strain evidence="2">MPI-CAGE-CH-0235</strain>
    </source>
</reference>
<keyword evidence="3" id="KW-1185">Reference proteome</keyword>